<dbReference type="Proteomes" id="UP000292935">
    <property type="component" value="Unassembled WGS sequence"/>
</dbReference>
<reference evidence="2 3" key="1">
    <citation type="submission" date="2019-01" db="EMBL/GenBank/DDBJ databases">
        <authorList>
            <person name="Li J."/>
        </authorList>
    </citation>
    <scope>NUCLEOTIDE SEQUENCE [LARGE SCALE GENOMIC DNA]</scope>
    <source>
        <strain evidence="2 3">CCUG 35506</strain>
    </source>
</reference>
<evidence type="ECO:0000256" key="1">
    <source>
        <dbReference type="SAM" id="SignalP"/>
    </source>
</evidence>
<evidence type="ECO:0000313" key="3">
    <source>
        <dbReference type="Proteomes" id="UP000292935"/>
    </source>
</evidence>
<name>A0A4Q2JP65_9MICO</name>
<keyword evidence="1" id="KW-0732">Signal</keyword>
<keyword evidence="3" id="KW-1185">Reference proteome</keyword>
<comment type="caution">
    <text evidence="2">The sequence shown here is derived from an EMBL/GenBank/DDBJ whole genome shotgun (WGS) entry which is preliminary data.</text>
</comment>
<organism evidence="2 3">
    <name type="scientific">Agromyces fucosus</name>
    <dbReference type="NCBI Taxonomy" id="41985"/>
    <lineage>
        <taxon>Bacteria</taxon>
        <taxon>Bacillati</taxon>
        <taxon>Actinomycetota</taxon>
        <taxon>Actinomycetes</taxon>
        <taxon>Micrococcales</taxon>
        <taxon>Microbacteriaceae</taxon>
        <taxon>Agromyces</taxon>
    </lineage>
</organism>
<accession>A0A4Q2JP65</accession>
<feature type="signal peptide" evidence="1">
    <location>
        <begin position="1"/>
        <end position="22"/>
    </location>
</feature>
<dbReference type="RefSeq" id="WP_129232094.1">
    <property type="nucleotide sequence ID" value="NZ_SDPO01000003.1"/>
</dbReference>
<feature type="chain" id="PRO_5020649164" evidence="1">
    <location>
        <begin position="23"/>
        <end position="359"/>
    </location>
</feature>
<protein>
    <submittedName>
        <fullName evidence="2">Uncharacterized protein</fullName>
    </submittedName>
</protein>
<dbReference type="OrthoDB" id="5047204at2"/>
<sequence length="359" mass="35820">MTASLALACALAAWSAAAPVHADEGTDAAAPGSASGPTAISVPYLGSAAIEPGEGWSITDCAGPSTATALVVACEPTKITLSATSYDHDAGVVTVPVPLSNGRTSMTVDYSVSLAPPEPPTVAESAYGFPVAAGSTVMLPFSDLGIACAVCVNGGAFDVVEVRPSSAGTAASNGTHLVFRPSERFEGAAEIVVRYADDFGTWSADAAITVPVYSPRNRLVATSVFVGLSDAPQNIDLLPLAFRFGGGDAEVSLVGCGSAVHGTVVCAPDGSAVYAPGTASVDQFSYHVVSADGEHATGSVTLVADAPPEPSLVPGSATQGDDGVPSKIVPRVPVDGDASGPRGGIFASLIETFDRAGVR</sequence>
<gene>
    <name evidence="2" type="ORF">ESP57_14605</name>
</gene>
<dbReference type="EMBL" id="SDPO01000003">
    <property type="protein sequence ID" value="RXZ47758.1"/>
    <property type="molecule type" value="Genomic_DNA"/>
</dbReference>
<proteinExistence type="predicted"/>
<evidence type="ECO:0000313" key="2">
    <source>
        <dbReference type="EMBL" id="RXZ47758.1"/>
    </source>
</evidence>
<dbReference type="AlphaFoldDB" id="A0A4Q2JP65"/>